<proteinExistence type="predicted"/>
<organism evidence="1">
    <name type="scientific">viral metagenome</name>
    <dbReference type="NCBI Taxonomy" id="1070528"/>
    <lineage>
        <taxon>unclassified sequences</taxon>
        <taxon>metagenomes</taxon>
        <taxon>organismal metagenomes</taxon>
    </lineage>
</organism>
<evidence type="ECO:0000313" key="1">
    <source>
        <dbReference type="EMBL" id="QHU29871.1"/>
    </source>
</evidence>
<reference evidence="1" key="1">
    <citation type="journal article" date="2020" name="Nature">
        <title>Giant virus diversity and host interactions through global metagenomics.</title>
        <authorList>
            <person name="Schulz F."/>
            <person name="Roux S."/>
            <person name="Paez-Espino D."/>
            <person name="Jungbluth S."/>
            <person name="Walsh D.A."/>
            <person name="Denef V.J."/>
            <person name="McMahon K.D."/>
            <person name="Konstantinidis K.T."/>
            <person name="Eloe-Fadrosh E.A."/>
            <person name="Kyrpides N.C."/>
            <person name="Woyke T."/>
        </authorList>
    </citation>
    <scope>NUCLEOTIDE SEQUENCE</scope>
    <source>
        <strain evidence="1">GVMAG-M-3300027810-10</strain>
    </source>
</reference>
<dbReference type="AlphaFoldDB" id="A0A6C0LJM9"/>
<protein>
    <submittedName>
        <fullName evidence="1">Uncharacterized protein</fullName>
    </submittedName>
</protein>
<accession>A0A6C0LJM9</accession>
<sequence length="110" mass="12604">MSSTTNCEYAMLNKLVSENGWDIIDDRRCVAIGNKRNCNDEILSNPIIETEMKSFAIEYNITDYKIIPIVNEVGKFWLFSVSLSSYSKLENHITKSKCTKVESNEQSIEI</sequence>
<name>A0A6C0LJM9_9ZZZZ</name>
<dbReference type="EMBL" id="MN740497">
    <property type="protein sequence ID" value="QHU29871.1"/>
    <property type="molecule type" value="Genomic_DNA"/>
</dbReference>